<reference evidence="2 3" key="1">
    <citation type="submission" date="2016-12" db="EMBL/GenBank/DDBJ databases">
        <title>The draft genome sequence of Actinophytocola xinjiangensis.</title>
        <authorList>
            <person name="Wang W."/>
            <person name="Yuan L."/>
        </authorList>
    </citation>
    <scope>NUCLEOTIDE SEQUENCE [LARGE SCALE GENOMIC DNA]</scope>
    <source>
        <strain evidence="2 3">CGMCC 4.4663</strain>
    </source>
</reference>
<dbReference type="Gene3D" id="3.40.50.300">
    <property type="entry name" value="P-loop containing nucleotide triphosphate hydrolases"/>
    <property type="match status" value="1"/>
</dbReference>
<evidence type="ECO:0000313" key="2">
    <source>
        <dbReference type="EMBL" id="OLF07366.1"/>
    </source>
</evidence>
<dbReference type="Proteomes" id="UP000185696">
    <property type="component" value="Unassembled WGS sequence"/>
</dbReference>
<dbReference type="PANTHER" id="PTHR47691:SF3">
    <property type="entry name" value="HTH-TYPE TRANSCRIPTIONAL REGULATOR RV0890C-RELATED"/>
    <property type="match status" value="1"/>
</dbReference>
<evidence type="ECO:0008006" key="4">
    <source>
        <dbReference type="Google" id="ProtNLM"/>
    </source>
</evidence>
<dbReference type="AlphaFoldDB" id="A0A7Z0WIP4"/>
<organism evidence="2 3">
    <name type="scientific">Actinophytocola xinjiangensis</name>
    <dbReference type="NCBI Taxonomy" id="485602"/>
    <lineage>
        <taxon>Bacteria</taxon>
        <taxon>Bacillati</taxon>
        <taxon>Actinomycetota</taxon>
        <taxon>Actinomycetes</taxon>
        <taxon>Pseudonocardiales</taxon>
        <taxon>Pseudonocardiaceae</taxon>
    </lineage>
</organism>
<feature type="compositionally biased region" description="Low complexity" evidence="1">
    <location>
        <begin position="109"/>
        <end position="126"/>
    </location>
</feature>
<protein>
    <recommendedName>
        <fullName evidence="4">NB-ARC domain-containing protein</fullName>
    </recommendedName>
</protein>
<name>A0A7Z0WIP4_9PSEU</name>
<dbReference type="InterPro" id="IPR027417">
    <property type="entry name" value="P-loop_NTPase"/>
</dbReference>
<sequence>MSAGAAEGGTDDPPSPEGVATVDELAARLCDLRAWAGSPSFTRLAKGVGAVRAARGAPPEERPGRVTVYECFRPGRRRIDVELLVDIVAALGVDQVGRDAWRRAHRAVSRPTASPAAPASPSVPPEVSAALDSLRRGGSHRVANLICPAGTGRSAMLASLPVDAVRVDLAADDEDVLLAALDDTPGLVIVDNVDSPAALATVGAALDRHGQVRAIVASTRPLSGSLASLTPEIAAVVIPPPHTHAPAELPPDISEFTGRDRELTELADALGSPGTARAVAVRIICGMGGSGKTALAVHVAHLLAPRYPAGQLFADLTNATAAEVLAQFLVGLGVDRSVVPDGLNERTAMYRSRTAGRRVLVVLDNATSEEVVRWLVPGAASCGVLVTSRSRLSTLSGATRLDLGQLPGTDAVALLRTIAAVNPGDWDGESARAVVGLCDRLPLAIRIAGARIARRQGVPLTRFASRLADEKARLDILSTPDLGVRACFDVTYADLGAHARHTFLCFGLVTTDTVASWVLRVATGLSQQETELALDELTEAQLFTTTGTDLTGEPRYRMHDLVRLYATERARADLGEDQRRSAPRRVFESWLALAAAADRRLPYRTLPRAEHVSATAPPSSELVTDPLAWFTSERDQLRAVVLQASGSGLPELAWRIADACAGFYETRDLYDDWRETHLACLDACEPAGVGAFTMARNLAHLYSLPVVRGETMTAYAMRALEIARAAGLTDGVAQAQVLLAVAAIARAAFDEAFELVTSARDHAEPGSPVDLAGLGVLGVLHRLRGEDDVAAEHFARVLERVTGRGHNGYELVAMRTLAIIWRAGKRYAEATAILNEGVALTRRLGVRASELLMLIELGEVSALAGRTTADDELAAANSLAEAMSSEIGAALTWRAMSTLDIARGDLGSARDRLTRSLAVQHRHGLPHVEAHTLRALGTVQAKLRDPVAAARSWRQARDIYSVLGNAHEVEALDHDLDALAPDGP</sequence>
<comment type="caution">
    <text evidence="2">The sequence shown here is derived from an EMBL/GenBank/DDBJ whole genome shotgun (WGS) entry which is preliminary data.</text>
</comment>
<dbReference type="PANTHER" id="PTHR47691">
    <property type="entry name" value="REGULATOR-RELATED"/>
    <property type="match status" value="1"/>
</dbReference>
<dbReference type="Gene3D" id="1.25.40.10">
    <property type="entry name" value="Tetratricopeptide repeat domain"/>
    <property type="match status" value="2"/>
</dbReference>
<accession>A0A7Z0WIP4</accession>
<dbReference type="PRINTS" id="PR00364">
    <property type="entry name" value="DISEASERSIST"/>
</dbReference>
<feature type="region of interest" description="Disordered" evidence="1">
    <location>
        <begin position="107"/>
        <end position="126"/>
    </location>
</feature>
<keyword evidence="3" id="KW-1185">Reference proteome</keyword>
<dbReference type="SUPFAM" id="SSF48452">
    <property type="entry name" value="TPR-like"/>
    <property type="match status" value="1"/>
</dbReference>
<gene>
    <name evidence="2" type="ORF">BLA60_27750</name>
</gene>
<evidence type="ECO:0000256" key="1">
    <source>
        <dbReference type="SAM" id="MobiDB-lite"/>
    </source>
</evidence>
<dbReference type="OrthoDB" id="7628974at2"/>
<dbReference type="InterPro" id="IPR011990">
    <property type="entry name" value="TPR-like_helical_dom_sf"/>
</dbReference>
<evidence type="ECO:0000313" key="3">
    <source>
        <dbReference type="Proteomes" id="UP000185696"/>
    </source>
</evidence>
<dbReference type="EMBL" id="MSIF01000016">
    <property type="protein sequence ID" value="OLF07366.1"/>
    <property type="molecule type" value="Genomic_DNA"/>
</dbReference>
<dbReference type="RefSeq" id="WP_154814654.1">
    <property type="nucleotide sequence ID" value="NZ_MSIF01000016.1"/>
</dbReference>
<proteinExistence type="predicted"/>
<dbReference type="SUPFAM" id="SSF52540">
    <property type="entry name" value="P-loop containing nucleoside triphosphate hydrolases"/>
    <property type="match status" value="1"/>
</dbReference>